<dbReference type="OrthoDB" id="5367448at2759"/>
<feature type="compositionally biased region" description="Low complexity" evidence="1">
    <location>
        <begin position="300"/>
        <end position="309"/>
    </location>
</feature>
<keyword evidence="3" id="KW-1185">Reference proteome</keyword>
<feature type="compositionally biased region" description="Low complexity" evidence="1">
    <location>
        <begin position="335"/>
        <end position="347"/>
    </location>
</feature>
<protein>
    <submittedName>
        <fullName evidence="2">Uncharacterized protein</fullName>
    </submittedName>
</protein>
<proteinExistence type="predicted"/>
<feature type="region of interest" description="Disordered" evidence="1">
    <location>
        <begin position="331"/>
        <end position="366"/>
    </location>
</feature>
<evidence type="ECO:0000313" key="2">
    <source>
        <dbReference type="EMBL" id="KAF2796521.1"/>
    </source>
</evidence>
<gene>
    <name evidence="2" type="ORF">K505DRAFT_347896</name>
</gene>
<evidence type="ECO:0000256" key="1">
    <source>
        <dbReference type="SAM" id="MobiDB-lite"/>
    </source>
</evidence>
<dbReference type="AlphaFoldDB" id="A0A6A6XJA7"/>
<reference evidence="2" key="1">
    <citation type="journal article" date="2020" name="Stud. Mycol.">
        <title>101 Dothideomycetes genomes: a test case for predicting lifestyles and emergence of pathogens.</title>
        <authorList>
            <person name="Haridas S."/>
            <person name="Albert R."/>
            <person name="Binder M."/>
            <person name="Bloem J."/>
            <person name="Labutti K."/>
            <person name="Salamov A."/>
            <person name="Andreopoulos B."/>
            <person name="Baker S."/>
            <person name="Barry K."/>
            <person name="Bills G."/>
            <person name="Bluhm B."/>
            <person name="Cannon C."/>
            <person name="Castanera R."/>
            <person name="Culley D."/>
            <person name="Daum C."/>
            <person name="Ezra D."/>
            <person name="Gonzalez J."/>
            <person name="Henrissat B."/>
            <person name="Kuo A."/>
            <person name="Liang C."/>
            <person name="Lipzen A."/>
            <person name="Lutzoni F."/>
            <person name="Magnuson J."/>
            <person name="Mondo S."/>
            <person name="Nolan M."/>
            <person name="Ohm R."/>
            <person name="Pangilinan J."/>
            <person name="Park H.-J."/>
            <person name="Ramirez L."/>
            <person name="Alfaro M."/>
            <person name="Sun H."/>
            <person name="Tritt A."/>
            <person name="Yoshinaga Y."/>
            <person name="Zwiers L.-H."/>
            <person name="Turgeon B."/>
            <person name="Goodwin S."/>
            <person name="Spatafora J."/>
            <person name="Crous P."/>
            <person name="Grigoriev I."/>
        </authorList>
    </citation>
    <scope>NUCLEOTIDE SEQUENCE</scope>
    <source>
        <strain evidence="2">CBS 109.77</strain>
    </source>
</reference>
<organism evidence="2 3">
    <name type="scientific">Melanomma pulvis-pyrius CBS 109.77</name>
    <dbReference type="NCBI Taxonomy" id="1314802"/>
    <lineage>
        <taxon>Eukaryota</taxon>
        <taxon>Fungi</taxon>
        <taxon>Dikarya</taxon>
        <taxon>Ascomycota</taxon>
        <taxon>Pezizomycotina</taxon>
        <taxon>Dothideomycetes</taxon>
        <taxon>Pleosporomycetidae</taxon>
        <taxon>Pleosporales</taxon>
        <taxon>Melanommataceae</taxon>
        <taxon>Melanomma</taxon>
    </lineage>
</organism>
<name>A0A6A6XJA7_9PLEO</name>
<feature type="region of interest" description="Disordered" evidence="1">
    <location>
        <begin position="277"/>
        <end position="317"/>
    </location>
</feature>
<accession>A0A6A6XJA7</accession>
<dbReference type="EMBL" id="MU001829">
    <property type="protein sequence ID" value="KAF2796521.1"/>
    <property type="molecule type" value="Genomic_DNA"/>
</dbReference>
<feature type="region of interest" description="Disordered" evidence="1">
    <location>
        <begin position="134"/>
        <end position="159"/>
    </location>
</feature>
<dbReference type="Proteomes" id="UP000799757">
    <property type="component" value="Unassembled WGS sequence"/>
</dbReference>
<sequence>MFRAFSFDAASRDVDRTCNVSPFSPSQRPARPPTPPPCSMLDLAHKFVNIEVDASPRYRSCYDPPTPPSDDFAFPAELLDTPPQSSLYPRLSAGTLRKQRQANTRMQCSPAHLDDISMLVQHMIDVGDQCRVCDSKSHTSSNASSSDDDEGVDVDCGPPAPQEPHVYTLKFRRSGDRLNASAAVSKSVRMRRNRVPAQLLASRSVHLRIQPRPANLSESREIFRVLQRFGEISTYKCLRHEYHNPAGNISLAIYRDAESAQRALNASPIRFALEKVVSDDDAHQTESQLDDIDTEEHTRTPSTPSTPSTDGLDGLDDILRPSQVANHALQDTNASPSQTPNTSSETQPQPPPRPRMPFEDHPTPRKVSSKWFQVTVDRSRVIHQDFVERQPFWKQFTPMKSMAQEDLAKVVPHVGLSDVSKRPPNHHRTPNKVLRTMSFYVDNRMSSLRDMYEEGGREKQ</sequence>
<evidence type="ECO:0000313" key="3">
    <source>
        <dbReference type="Proteomes" id="UP000799757"/>
    </source>
</evidence>